<proteinExistence type="predicted"/>
<organism evidence="1 2">
    <name type="scientific">Nocardiopsis aegyptia</name>
    <dbReference type="NCBI Taxonomy" id="220378"/>
    <lineage>
        <taxon>Bacteria</taxon>
        <taxon>Bacillati</taxon>
        <taxon>Actinomycetota</taxon>
        <taxon>Actinomycetes</taxon>
        <taxon>Streptosporangiales</taxon>
        <taxon>Nocardiopsidaceae</taxon>
        <taxon>Nocardiopsis</taxon>
    </lineage>
</organism>
<accession>A0A7Z0EJ49</accession>
<dbReference type="AlphaFoldDB" id="A0A7Z0EJ49"/>
<keyword evidence="2" id="KW-1185">Reference proteome</keyword>
<evidence type="ECO:0000313" key="1">
    <source>
        <dbReference type="EMBL" id="NYJ32541.1"/>
    </source>
</evidence>
<protein>
    <submittedName>
        <fullName evidence="1">Uncharacterized protein</fullName>
    </submittedName>
</protein>
<gene>
    <name evidence="1" type="ORF">HNR10_000422</name>
</gene>
<comment type="caution">
    <text evidence="1">The sequence shown here is derived from an EMBL/GenBank/DDBJ whole genome shotgun (WGS) entry which is preliminary data.</text>
</comment>
<sequence>MDRDRLERAWSAMKALPFPEYRAGTELNAWLMDHLLSWDSAVAGTVQSILSHGNATLALDPEVFLGLLRELEAWKVDVDDPEYFSLNLAKCHVHLYRTIALELSRGEAGT</sequence>
<dbReference type="RefSeq" id="WP_179820415.1">
    <property type="nucleotide sequence ID" value="NZ_JACCFS010000001.1"/>
</dbReference>
<dbReference type="Proteomes" id="UP000572051">
    <property type="component" value="Unassembled WGS sequence"/>
</dbReference>
<name>A0A7Z0EJ49_9ACTN</name>
<reference evidence="1 2" key="1">
    <citation type="submission" date="2020-07" db="EMBL/GenBank/DDBJ databases">
        <title>Sequencing the genomes of 1000 actinobacteria strains.</title>
        <authorList>
            <person name="Klenk H.-P."/>
        </authorList>
    </citation>
    <scope>NUCLEOTIDE SEQUENCE [LARGE SCALE GENOMIC DNA]</scope>
    <source>
        <strain evidence="1 2">DSM 44442</strain>
    </source>
</reference>
<evidence type="ECO:0000313" key="2">
    <source>
        <dbReference type="Proteomes" id="UP000572051"/>
    </source>
</evidence>
<dbReference type="EMBL" id="JACCFS010000001">
    <property type="protein sequence ID" value="NYJ32541.1"/>
    <property type="molecule type" value="Genomic_DNA"/>
</dbReference>